<accession>A0A2S6MX59</accession>
<reference evidence="1 2" key="1">
    <citation type="journal article" date="2018" name="Arch. Microbiol.">
        <title>New insights into the metabolic potential of the phototrophic purple bacterium Rhodopila globiformis DSM 161(T) from its draft genome sequence and evidence for a vanadium-dependent nitrogenase.</title>
        <authorList>
            <person name="Imhoff J.F."/>
            <person name="Rahn T."/>
            <person name="Kunzel S."/>
            <person name="Neulinger S.C."/>
        </authorList>
    </citation>
    <scope>NUCLEOTIDE SEQUENCE [LARGE SCALE GENOMIC DNA]</scope>
    <source>
        <strain evidence="1 2">DSM 16996</strain>
    </source>
</reference>
<dbReference type="Proteomes" id="UP000239089">
    <property type="component" value="Unassembled WGS sequence"/>
</dbReference>
<name>A0A2S6MX59_9HYPH</name>
<proteinExistence type="predicted"/>
<sequence length="64" mass="7280">MISGKATRKQKNERLMMKLLLADADAGARVPALAFEEMTAHVRSVSTTAERRHGKRLRSRRLFI</sequence>
<keyword evidence="2" id="KW-1185">Reference proteome</keyword>
<dbReference type="EMBL" id="NHSJ01000129">
    <property type="protein sequence ID" value="PPQ26954.1"/>
    <property type="molecule type" value="Genomic_DNA"/>
</dbReference>
<organism evidence="1 2">
    <name type="scientific">Rhodoblastus sphagnicola</name>
    <dbReference type="NCBI Taxonomy" id="333368"/>
    <lineage>
        <taxon>Bacteria</taxon>
        <taxon>Pseudomonadati</taxon>
        <taxon>Pseudomonadota</taxon>
        <taxon>Alphaproteobacteria</taxon>
        <taxon>Hyphomicrobiales</taxon>
        <taxon>Rhodoblastaceae</taxon>
        <taxon>Rhodoblastus</taxon>
    </lineage>
</organism>
<evidence type="ECO:0000313" key="2">
    <source>
        <dbReference type="Proteomes" id="UP000239089"/>
    </source>
</evidence>
<evidence type="ECO:0000313" key="1">
    <source>
        <dbReference type="EMBL" id="PPQ26954.1"/>
    </source>
</evidence>
<comment type="caution">
    <text evidence="1">The sequence shown here is derived from an EMBL/GenBank/DDBJ whole genome shotgun (WGS) entry which is preliminary data.</text>
</comment>
<protein>
    <submittedName>
        <fullName evidence="1">Uncharacterized protein</fullName>
    </submittedName>
</protein>
<gene>
    <name evidence="1" type="ORF">CCR94_21260</name>
</gene>
<dbReference type="AlphaFoldDB" id="A0A2S6MX59"/>